<gene>
    <name evidence="2" type="ORF">XAT740_LOCUS49726</name>
</gene>
<accession>A0A816BX99</accession>
<sequence>MPGSGILKARLISDLIHKFKQIIISPFTLCTVSDEEPRSIIPAGIWRQGNDRFRVFACPCYQDGIPDDQQECVFNVENQDEQLRGEQFDSFWNHVRSVHPLTYNEIILSYRAQIPVDSINTKDCSTWVALNKMNGAEFLKEFKTALKELNNQVTVPTQPINPNTTADSSSMSKFM</sequence>
<evidence type="ECO:0000313" key="3">
    <source>
        <dbReference type="Proteomes" id="UP000663828"/>
    </source>
</evidence>
<dbReference type="Proteomes" id="UP000663828">
    <property type="component" value="Unassembled WGS sequence"/>
</dbReference>
<keyword evidence="3" id="KW-1185">Reference proteome</keyword>
<comment type="caution">
    <text evidence="2">The sequence shown here is derived from an EMBL/GenBank/DDBJ whole genome shotgun (WGS) entry which is preliminary data.</text>
</comment>
<reference evidence="2" key="1">
    <citation type="submission" date="2021-02" db="EMBL/GenBank/DDBJ databases">
        <authorList>
            <person name="Nowell W R."/>
        </authorList>
    </citation>
    <scope>NUCLEOTIDE SEQUENCE</scope>
</reference>
<proteinExistence type="predicted"/>
<evidence type="ECO:0000313" key="2">
    <source>
        <dbReference type="EMBL" id="CAF1617221.1"/>
    </source>
</evidence>
<organism evidence="2 3">
    <name type="scientific">Adineta ricciae</name>
    <name type="common">Rotifer</name>
    <dbReference type="NCBI Taxonomy" id="249248"/>
    <lineage>
        <taxon>Eukaryota</taxon>
        <taxon>Metazoa</taxon>
        <taxon>Spiralia</taxon>
        <taxon>Gnathifera</taxon>
        <taxon>Rotifera</taxon>
        <taxon>Eurotatoria</taxon>
        <taxon>Bdelloidea</taxon>
        <taxon>Adinetida</taxon>
        <taxon>Adinetidae</taxon>
        <taxon>Adineta</taxon>
    </lineage>
</organism>
<protein>
    <submittedName>
        <fullName evidence="2">Uncharacterized protein</fullName>
    </submittedName>
</protein>
<dbReference type="EMBL" id="CAJNOR010007433">
    <property type="protein sequence ID" value="CAF1617221.1"/>
    <property type="molecule type" value="Genomic_DNA"/>
</dbReference>
<dbReference type="AlphaFoldDB" id="A0A816BX99"/>
<name>A0A816BX99_ADIRI</name>
<feature type="region of interest" description="Disordered" evidence="1">
    <location>
        <begin position="156"/>
        <end position="175"/>
    </location>
</feature>
<evidence type="ECO:0000256" key="1">
    <source>
        <dbReference type="SAM" id="MobiDB-lite"/>
    </source>
</evidence>